<evidence type="ECO:0000256" key="1">
    <source>
        <dbReference type="SAM" id="Phobius"/>
    </source>
</evidence>
<keyword evidence="3" id="KW-1185">Reference proteome</keyword>
<comment type="caution">
    <text evidence="2">The sequence shown here is derived from an EMBL/GenBank/DDBJ whole genome shotgun (WGS) entry which is preliminary data.</text>
</comment>
<reference evidence="2 3" key="1">
    <citation type="submission" date="2020-08" db="EMBL/GenBank/DDBJ databases">
        <title>A Genomic Blueprint of the Chicken Gut Microbiome.</title>
        <authorList>
            <person name="Gilroy R."/>
            <person name="Ravi A."/>
            <person name="Getino M."/>
            <person name="Pursley I."/>
            <person name="Horton D.L."/>
            <person name="Alikhan N.-F."/>
            <person name="Baker D."/>
            <person name="Gharbi K."/>
            <person name="Hall N."/>
            <person name="Watson M."/>
            <person name="Adriaenssens E.M."/>
            <person name="Foster-Nyarko E."/>
            <person name="Jarju S."/>
            <person name="Secka A."/>
            <person name="Antonio M."/>
            <person name="Oren A."/>
            <person name="Chaudhuri R."/>
            <person name="La Ragione R.M."/>
            <person name="Hildebrand F."/>
            <person name="Pallen M.J."/>
        </authorList>
    </citation>
    <scope>NUCLEOTIDE SEQUENCE [LARGE SCALE GENOMIC DNA]</scope>
    <source>
        <strain evidence="2 3">Sa2CUA10</strain>
    </source>
</reference>
<evidence type="ECO:0000313" key="3">
    <source>
        <dbReference type="Proteomes" id="UP000603641"/>
    </source>
</evidence>
<proteinExistence type="predicted"/>
<dbReference type="EMBL" id="JACSQM010000005">
    <property type="protein sequence ID" value="MBD7964961.1"/>
    <property type="molecule type" value="Genomic_DNA"/>
</dbReference>
<sequence>METQVNQSTGNKKRPLIIGLAIIAVLAIGATAYAMFVDLSPRELYLKSEMNTFKALNESFEDSFGDALALSEKQMEEAYKSEASVGVDVDPAMFGAGGMEAALIGSVLQNSEFKVTTQHDPKKEEGSVGMALRMNDADLMNAEFYQNNKQTAVNVPAAYDKNVYFENTKFGDVMRKFDPAYQGMEKLENFFKAVDGDLSEDARDEAFEEFAKVYADSVKDENVKLKDDVDFKGEKLRELTVSLSEKETKTMLVNFVEKIEKDDEILDAIAEQSALQGGLQTGMVAPTSSMSKADAKKEIKTLLADAKKAIKDDLQVPGGMKQVVIIDGDDKVVSRNVTMKIGANGEEAIPMNYKSESWTKGDVTNSSWVLNAGPEGETLLVDVKMESEPKGKDGKKRDIKAKFEMTENGTTEGIGFQIKGEGTDKKSKWTANLVPAGDSPMELPDMTLELEHTGDQNLDKDFANHDYKVTLVGNDATMGDINVGLNIKTKTTFGDKLKFPELSEGKAVNVAEMSDAEMMTMMSDIQRNIEQFIGENAQMFQ</sequence>
<keyword evidence="1" id="KW-0472">Membrane</keyword>
<dbReference type="RefSeq" id="WP_191754229.1">
    <property type="nucleotide sequence ID" value="NZ_JACSQM010000005.1"/>
</dbReference>
<feature type="transmembrane region" description="Helical" evidence="1">
    <location>
        <begin position="16"/>
        <end position="36"/>
    </location>
</feature>
<accession>A0ABR8SNC2</accession>
<protein>
    <submittedName>
        <fullName evidence="2">Uncharacterized protein</fullName>
    </submittedName>
</protein>
<gene>
    <name evidence="2" type="ORF">H9648_12940</name>
</gene>
<dbReference type="Proteomes" id="UP000603641">
    <property type="component" value="Unassembled WGS sequence"/>
</dbReference>
<name>A0ABR8SNC2_9BACL</name>
<organism evidence="2 3">
    <name type="scientific">Fictibacillus norfolkensis</name>
    <dbReference type="NCBI Taxonomy" id="2762233"/>
    <lineage>
        <taxon>Bacteria</taxon>
        <taxon>Bacillati</taxon>
        <taxon>Bacillota</taxon>
        <taxon>Bacilli</taxon>
        <taxon>Bacillales</taxon>
        <taxon>Fictibacillaceae</taxon>
        <taxon>Fictibacillus</taxon>
    </lineage>
</organism>
<keyword evidence="1" id="KW-0812">Transmembrane</keyword>
<keyword evidence="1" id="KW-1133">Transmembrane helix</keyword>
<evidence type="ECO:0000313" key="2">
    <source>
        <dbReference type="EMBL" id="MBD7964961.1"/>
    </source>
</evidence>